<dbReference type="OrthoDB" id="8062037at2759"/>
<feature type="region of interest" description="Disordered" evidence="9">
    <location>
        <begin position="181"/>
        <end position="202"/>
    </location>
</feature>
<dbReference type="AlphaFoldDB" id="A0A7I8LB73"/>
<dbReference type="PANTHER" id="PTHR46539:SF9">
    <property type="entry name" value="RING-H2 FINGER PROTEIN ATL56"/>
    <property type="match status" value="1"/>
</dbReference>
<evidence type="ECO:0000256" key="7">
    <source>
        <dbReference type="ARBA" id="ARBA00023136"/>
    </source>
</evidence>
<evidence type="ECO:0000256" key="5">
    <source>
        <dbReference type="ARBA" id="ARBA00022833"/>
    </source>
</evidence>
<evidence type="ECO:0000313" key="12">
    <source>
        <dbReference type="EMBL" id="CAA2631036.1"/>
    </source>
</evidence>
<dbReference type="EMBL" id="LR743600">
    <property type="protein sequence ID" value="CAA2631036.1"/>
    <property type="molecule type" value="Genomic_DNA"/>
</dbReference>
<dbReference type="PANTHER" id="PTHR46539">
    <property type="entry name" value="E3 UBIQUITIN-PROTEIN LIGASE ATL42"/>
    <property type="match status" value="1"/>
</dbReference>
<feature type="region of interest" description="Disordered" evidence="9">
    <location>
        <begin position="17"/>
        <end position="41"/>
    </location>
</feature>
<evidence type="ECO:0000256" key="10">
    <source>
        <dbReference type="SAM" id="Phobius"/>
    </source>
</evidence>
<evidence type="ECO:0000256" key="6">
    <source>
        <dbReference type="ARBA" id="ARBA00022989"/>
    </source>
</evidence>
<keyword evidence="4 8" id="KW-0863">Zinc-finger</keyword>
<dbReference type="PROSITE" id="PS50089">
    <property type="entry name" value="ZF_RING_2"/>
    <property type="match status" value="1"/>
</dbReference>
<evidence type="ECO:0000256" key="4">
    <source>
        <dbReference type="ARBA" id="ARBA00022771"/>
    </source>
</evidence>
<keyword evidence="3" id="KW-0479">Metal-binding</keyword>
<evidence type="ECO:0000313" key="13">
    <source>
        <dbReference type="EMBL" id="CAA7407331.1"/>
    </source>
</evidence>
<feature type="compositionally biased region" description="Polar residues" evidence="9">
    <location>
        <begin position="188"/>
        <end position="202"/>
    </location>
</feature>
<dbReference type="SMART" id="SM00184">
    <property type="entry name" value="RING"/>
    <property type="match status" value="1"/>
</dbReference>
<sequence>MDGELLEEYMEIASDYEHEPRTGGGEGYATPAPHHRRPPPPAKSIKGARFLVVVLQAVVMSSALLLFFLFAGIAAVVLLHLFVAGRSLRRRRRRPGGSVVVSKVGFGEGLSQEELKRLPASRFCENGESGAADCAVCLEALQDGERCRRLPRCRHVFHKACVDRWLVAAPACPVCRTGVREEAGGRRPSSSDGSQVQSVPVR</sequence>
<evidence type="ECO:0000256" key="9">
    <source>
        <dbReference type="SAM" id="MobiDB-lite"/>
    </source>
</evidence>
<keyword evidence="6 10" id="KW-1133">Transmembrane helix</keyword>
<dbReference type="Proteomes" id="UP000663760">
    <property type="component" value="Chromosome 13"/>
</dbReference>
<evidence type="ECO:0000259" key="11">
    <source>
        <dbReference type="PROSITE" id="PS50089"/>
    </source>
</evidence>
<evidence type="ECO:0000313" key="14">
    <source>
        <dbReference type="Proteomes" id="UP000663760"/>
    </source>
</evidence>
<name>A0A7I8LB73_SPIIN</name>
<dbReference type="InterPro" id="IPR001841">
    <property type="entry name" value="Znf_RING"/>
</dbReference>
<protein>
    <recommendedName>
        <fullName evidence="11">RING-type domain-containing protein</fullName>
    </recommendedName>
</protein>
<proteinExistence type="predicted"/>
<comment type="subcellular location">
    <subcellularLocation>
        <location evidence="1">Membrane</location>
    </subcellularLocation>
</comment>
<evidence type="ECO:0000256" key="1">
    <source>
        <dbReference type="ARBA" id="ARBA00004370"/>
    </source>
</evidence>
<evidence type="ECO:0000256" key="8">
    <source>
        <dbReference type="PROSITE-ProRule" id="PRU00175"/>
    </source>
</evidence>
<organism evidence="13 14">
    <name type="scientific">Spirodela intermedia</name>
    <name type="common">Intermediate duckweed</name>
    <dbReference type="NCBI Taxonomy" id="51605"/>
    <lineage>
        <taxon>Eukaryota</taxon>
        <taxon>Viridiplantae</taxon>
        <taxon>Streptophyta</taxon>
        <taxon>Embryophyta</taxon>
        <taxon>Tracheophyta</taxon>
        <taxon>Spermatophyta</taxon>
        <taxon>Magnoliopsida</taxon>
        <taxon>Liliopsida</taxon>
        <taxon>Araceae</taxon>
        <taxon>Lemnoideae</taxon>
        <taxon>Spirodela</taxon>
    </lineage>
</organism>
<dbReference type="CDD" id="cd16461">
    <property type="entry name" value="RING-H2_EL5-like"/>
    <property type="match status" value="1"/>
</dbReference>
<dbReference type="Gene3D" id="3.30.40.10">
    <property type="entry name" value="Zinc/RING finger domain, C3HC4 (zinc finger)"/>
    <property type="match status" value="1"/>
</dbReference>
<gene>
    <name evidence="12" type="ORF">SI7747_13016682</name>
    <name evidence="13" type="ORF">SI8410_13018009</name>
</gene>
<dbReference type="EMBL" id="LR746276">
    <property type="protein sequence ID" value="CAA7407331.1"/>
    <property type="molecule type" value="Genomic_DNA"/>
</dbReference>
<keyword evidence="7 10" id="KW-0472">Membrane</keyword>
<dbReference type="GO" id="GO:0016020">
    <property type="term" value="C:membrane"/>
    <property type="evidence" value="ECO:0007669"/>
    <property type="project" value="UniProtKB-SubCell"/>
</dbReference>
<dbReference type="Pfam" id="PF13639">
    <property type="entry name" value="zf-RING_2"/>
    <property type="match status" value="1"/>
</dbReference>
<accession>A0A7I8LB73</accession>
<keyword evidence="14" id="KW-1185">Reference proteome</keyword>
<keyword evidence="5" id="KW-0862">Zinc</keyword>
<keyword evidence="2 10" id="KW-0812">Transmembrane</keyword>
<dbReference type="SUPFAM" id="SSF57850">
    <property type="entry name" value="RING/U-box"/>
    <property type="match status" value="1"/>
</dbReference>
<feature type="transmembrane region" description="Helical" evidence="10">
    <location>
        <begin position="50"/>
        <end position="83"/>
    </location>
</feature>
<evidence type="ECO:0000256" key="2">
    <source>
        <dbReference type="ARBA" id="ARBA00022692"/>
    </source>
</evidence>
<reference evidence="13" key="1">
    <citation type="submission" date="2020-02" db="EMBL/GenBank/DDBJ databases">
        <authorList>
            <person name="Scholz U."/>
            <person name="Mascher M."/>
            <person name="Fiebig A."/>
        </authorList>
    </citation>
    <scope>NUCLEOTIDE SEQUENCE</scope>
</reference>
<dbReference type="GO" id="GO:0008270">
    <property type="term" value="F:zinc ion binding"/>
    <property type="evidence" value="ECO:0007669"/>
    <property type="project" value="UniProtKB-KW"/>
</dbReference>
<evidence type="ECO:0000256" key="3">
    <source>
        <dbReference type="ARBA" id="ARBA00022723"/>
    </source>
</evidence>
<dbReference type="InterPro" id="IPR013083">
    <property type="entry name" value="Znf_RING/FYVE/PHD"/>
</dbReference>
<feature type="domain" description="RING-type" evidence="11">
    <location>
        <begin position="134"/>
        <end position="176"/>
    </location>
</feature>